<organism evidence="1 2">
    <name type="scientific">Haloarcula japonica (strain ATCC 49778 / DSM 6131 / JCM 7785 / NBRC 101032 / NCIMB 13157 / TR-1)</name>
    <dbReference type="NCBI Taxonomy" id="1227453"/>
    <lineage>
        <taxon>Archaea</taxon>
        <taxon>Methanobacteriati</taxon>
        <taxon>Methanobacteriota</taxon>
        <taxon>Stenosarchaea group</taxon>
        <taxon>Halobacteria</taxon>
        <taxon>Halobacteriales</taxon>
        <taxon>Haloarculaceae</taxon>
        <taxon>Haloarcula</taxon>
    </lineage>
</organism>
<sequence length="101" mass="11082">MLIPLLDVEDTGFDNAGTVLSLADEDQAQLTVDFAAADRDRVDCVGKRNGCPAIGFRTRNSVISSFYFGERYQRSVWPTSDFVSPCGGGDDEHHRAIVRSV</sequence>
<comment type="caution">
    <text evidence="1">The sequence shown here is derived from an EMBL/GenBank/DDBJ whole genome shotgun (WGS) entry which is preliminary data.</text>
</comment>
<protein>
    <submittedName>
        <fullName evidence="1">Uncharacterized protein</fullName>
    </submittedName>
</protein>
<reference evidence="1 2" key="1">
    <citation type="journal article" date="2014" name="PLoS Genet.">
        <title>Phylogenetically driven sequencing of extremely halophilic archaea reveals strategies for static and dynamic osmo-response.</title>
        <authorList>
            <person name="Becker E.A."/>
            <person name="Seitzer P.M."/>
            <person name="Tritt A."/>
            <person name="Larsen D."/>
            <person name="Krusor M."/>
            <person name="Yao A.I."/>
            <person name="Wu D."/>
            <person name="Madern D."/>
            <person name="Eisen J.A."/>
            <person name="Darling A.E."/>
            <person name="Facciotti M.T."/>
        </authorList>
    </citation>
    <scope>NUCLEOTIDE SEQUENCE [LARGE SCALE GENOMIC DNA]</scope>
    <source>
        <strain evidence="2">ATCC 49778 / DSM 6131 / JCM 7785 / NBRC 101032 / NCIMB 13157 / TR-1</strain>
    </source>
</reference>
<dbReference type="EMBL" id="AOLY01000048">
    <property type="protein sequence ID" value="EMA27015.1"/>
    <property type="molecule type" value="Genomic_DNA"/>
</dbReference>
<proteinExistence type="predicted"/>
<evidence type="ECO:0000313" key="2">
    <source>
        <dbReference type="Proteomes" id="UP000011524"/>
    </source>
</evidence>
<dbReference type="AlphaFoldDB" id="M0L4W9"/>
<dbReference type="Proteomes" id="UP000011524">
    <property type="component" value="Unassembled WGS sequence"/>
</dbReference>
<keyword evidence="2" id="KW-1185">Reference proteome</keyword>
<accession>M0L4W9</accession>
<gene>
    <name evidence="1" type="ORF">C444_21366</name>
</gene>
<name>M0L4W9_HALJT</name>
<evidence type="ECO:0000313" key="1">
    <source>
        <dbReference type="EMBL" id="EMA27015.1"/>
    </source>
</evidence>